<dbReference type="PANTHER" id="PTHR11895">
    <property type="entry name" value="TRANSAMIDASE"/>
    <property type="match status" value="1"/>
</dbReference>
<sequence>MWLFKESGVRPIFDGPQLPKGFRYMNEIAFLEARDLVSLVHAKELSPVEISEYFLARIEEHDNSVNAFSTVDRDSVVEQAKESERAQMAGQMGDLHGVPVGIKDLIFTKGLRTTGGSRMYADLVPTEDDVVVERLRAAGAIILGKTNTAEFGFSANQTENELFGATRNPWDLATSPGGSSGGSAAAVAAGLCPIAVGSDGGGSVRVPSSFCGVFGLKPTFGRIPLFPGCRDPKFPGLSAWEAFEHIGPIARSVADGALLVDVMSGPDRRDRHSAQHGMPARLSGLSRLDNLKGLRIAWSTDWDGAELVDPEVADAFKAAVERLSELGATVVNASPHRAVAREQFAALVALEADPPAFKKAMQGYEDSINDRVLQMLNREWTLGELAAAVTSRKAMYLAFTDFFDRYDAFVTPTVPFTAMPLGQEGPDRIAGQKLEAPARAVIGFCYPFNVTGHPAASVPCGVSADNLPIGMQIVSKSHGDDLVVQIAAAYEQAFTHPPQFIPAG</sequence>
<feature type="domain" description="Amidase" evidence="2">
    <location>
        <begin position="49"/>
        <end position="483"/>
    </location>
</feature>
<proteinExistence type="inferred from homology"/>
<dbReference type="Gene3D" id="3.90.1300.10">
    <property type="entry name" value="Amidase signature (AS) domain"/>
    <property type="match status" value="1"/>
</dbReference>
<keyword evidence="4" id="KW-1185">Reference proteome</keyword>
<dbReference type="InterPro" id="IPR000120">
    <property type="entry name" value="Amidase"/>
</dbReference>
<reference evidence="3 4" key="1">
    <citation type="submission" date="2020-08" db="EMBL/GenBank/DDBJ databases">
        <title>Sequencing the genomes of 1000 actinobacteria strains.</title>
        <authorList>
            <person name="Klenk H.-P."/>
        </authorList>
    </citation>
    <scope>NUCLEOTIDE SEQUENCE [LARGE SCALE GENOMIC DNA]</scope>
    <source>
        <strain evidence="3 4">DSM 105498</strain>
    </source>
</reference>
<dbReference type="GO" id="GO:0050567">
    <property type="term" value="F:glutaminyl-tRNA synthase (glutamine-hydrolyzing) activity"/>
    <property type="evidence" value="ECO:0007669"/>
    <property type="project" value="UniProtKB-EC"/>
</dbReference>
<dbReference type="Proteomes" id="UP000589626">
    <property type="component" value="Unassembled WGS sequence"/>
</dbReference>
<dbReference type="EC" id="6.3.5.7" evidence="3"/>
<gene>
    <name evidence="3" type="ORF">FHU40_003868</name>
</gene>
<organism evidence="3 4">
    <name type="scientific">Nocardioides soli</name>
    <dbReference type="NCBI Taxonomy" id="1036020"/>
    <lineage>
        <taxon>Bacteria</taxon>
        <taxon>Bacillati</taxon>
        <taxon>Actinomycetota</taxon>
        <taxon>Actinomycetes</taxon>
        <taxon>Propionibacteriales</taxon>
        <taxon>Nocardioidaceae</taxon>
        <taxon>Nocardioides</taxon>
    </lineage>
</organism>
<evidence type="ECO:0000313" key="3">
    <source>
        <dbReference type="EMBL" id="MBB3044031.1"/>
    </source>
</evidence>
<protein>
    <submittedName>
        <fullName evidence="3">Aspartyl-tRNA(Asn)/glutamyl-tRNA(Gln) amidotransferase subunit A</fullName>
        <ecNumber evidence="3">6.3.5.6</ecNumber>
        <ecNumber evidence="3">6.3.5.7</ecNumber>
    </submittedName>
</protein>
<dbReference type="InterPro" id="IPR020556">
    <property type="entry name" value="Amidase_CS"/>
</dbReference>
<evidence type="ECO:0000313" key="4">
    <source>
        <dbReference type="Proteomes" id="UP000589626"/>
    </source>
</evidence>
<dbReference type="EC" id="6.3.5.6" evidence="3"/>
<dbReference type="GO" id="GO:0050566">
    <property type="term" value="F:asparaginyl-tRNA synthase (glutamine-hydrolyzing) activity"/>
    <property type="evidence" value="ECO:0007669"/>
    <property type="project" value="UniProtKB-EC"/>
</dbReference>
<comment type="similarity">
    <text evidence="1">Belongs to the amidase family.</text>
</comment>
<comment type="caution">
    <text evidence="3">The sequence shown here is derived from an EMBL/GenBank/DDBJ whole genome shotgun (WGS) entry which is preliminary data.</text>
</comment>
<keyword evidence="3" id="KW-0436">Ligase</keyword>
<dbReference type="AlphaFoldDB" id="A0A7W4VYC2"/>
<dbReference type="SUPFAM" id="SSF75304">
    <property type="entry name" value="Amidase signature (AS) enzymes"/>
    <property type="match status" value="1"/>
</dbReference>
<evidence type="ECO:0000259" key="2">
    <source>
        <dbReference type="Pfam" id="PF01425"/>
    </source>
</evidence>
<dbReference type="InterPro" id="IPR023631">
    <property type="entry name" value="Amidase_dom"/>
</dbReference>
<accession>A0A7W4VYC2</accession>
<dbReference type="PROSITE" id="PS00571">
    <property type="entry name" value="AMIDASES"/>
    <property type="match status" value="1"/>
</dbReference>
<dbReference type="Pfam" id="PF01425">
    <property type="entry name" value="Amidase"/>
    <property type="match status" value="1"/>
</dbReference>
<keyword evidence="3" id="KW-0808">Transferase</keyword>
<evidence type="ECO:0000256" key="1">
    <source>
        <dbReference type="ARBA" id="ARBA00009199"/>
    </source>
</evidence>
<dbReference type="GO" id="GO:0016740">
    <property type="term" value="F:transferase activity"/>
    <property type="evidence" value="ECO:0007669"/>
    <property type="project" value="UniProtKB-KW"/>
</dbReference>
<dbReference type="EMBL" id="JACHWR010000003">
    <property type="protein sequence ID" value="MBB3044031.1"/>
    <property type="molecule type" value="Genomic_DNA"/>
</dbReference>
<name>A0A7W4VYC2_9ACTN</name>
<dbReference type="RefSeq" id="WP_183593950.1">
    <property type="nucleotide sequence ID" value="NZ_JACHWR010000003.1"/>
</dbReference>
<dbReference type="PANTHER" id="PTHR11895:SF7">
    <property type="entry name" value="GLUTAMYL-TRNA(GLN) AMIDOTRANSFERASE SUBUNIT A, MITOCHONDRIAL"/>
    <property type="match status" value="1"/>
</dbReference>
<dbReference type="InterPro" id="IPR036928">
    <property type="entry name" value="AS_sf"/>
</dbReference>